<accession>X1YW42</accession>
<evidence type="ECO:0000256" key="2">
    <source>
        <dbReference type="ARBA" id="ARBA00022801"/>
    </source>
</evidence>
<reference evidence="5" key="3">
    <citation type="submission" date="2015-06" db="UniProtKB">
        <authorList>
            <consortium name="EnsemblMetazoa"/>
        </authorList>
    </citation>
    <scope>IDENTIFICATION</scope>
</reference>
<keyword evidence="2 3" id="KW-0378">Hydrolase</keyword>
<dbReference type="STRING" id="283909.R7TUQ9"/>
<feature type="domain" description="Carboxylesterase type B" evidence="4">
    <location>
        <begin position="11"/>
        <end position="356"/>
    </location>
</feature>
<dbReference type="EC" id="3.1.1.-" evidence="3"/>
<dbReference type="PANTHER" id="PTHR43903">
    <property type="entry name" value="NEUROLIGIN"/>
    <property type="match status" value="1"/>
</dbReference>
<dbReference type="InterPro" id="IPR029058">
    <property type="entry name" value="AB_hydrolase_fold"/>
</dbReference>
<dbReference type="InterPro" id="IPR051093">
    <property type="entry name" value="Neuroligin/BSAL"/>
</dbReference>
<dbReference type="HOGENOM" id="CLU_006586_13_0_1"/>
<dbReference type="ESTHER" id="capte-r7tuq9">
    <property type="family name" value="Carb_B_Annelida"/>
</dbReference>
<keyword evidence="6" id="KW-1185">Reference proteome</keyword>
<dbReference type="InterPro" id="IPR019826">
    <property type="entry name" value="Carboxylesterase_B_AS"/>
</dbReference>
<evidence type="ECO:0000259" key="4">
    <source>
        <dbReference type="Pfam" id="PF00135"/>
    </source>
</evidence>
<dbReference type="Gene3D" id="3.40.50.1820">
    <property type="entry name" value="alpha/beta hydrolase"/>
    <property type="match status" value="2"/>
</dbReference>
<proteinExistence type="inferred from homology"/>
<name>X1YW42_CAPTE</name>
<feature type="domain" description="Carboxylesterase type B" evidence="4">
    <location>
        <begin position="372"/>
        <end position="490"/>
    </location>
</feature>
<feature type="domain" description="Carboxylesterase type B" evidence="4">
    <location>
        <begin position="509"/>
        <end position="566"/>
    </location>
</feature>
<dbReference type="OrthoDB" id="3200163at2759"/>
<dbReference type="EMBL" id="AMQN01010771">
    <property type="status" value="NOT_ANNOTATED_CDS"/>
    <property type="molecule type" value="Genomic_DNA"/>
</dbReference>
<sequence>MLLGVHSDVHPLVKLPEGDIRGTYLPVDGQDDSLVFYGIPYAAPPVGDLRFRAPQPPNPWQDQRDASTIAPACPQKGSAINFIANMLGLPSVEFTQSEDCLTLDVYTKSLSGKRPVMVFIHGGSFVTGSSTMFYDFRAYASLEDIVVVSVQYRIGALGWMSTGDDALPGNLGFQDQIKALEWVQTNVALFGGNPAQVTIFGESAGAFSVSLHLVSPKSNGLFHKAIIQSGSAMTFPNFPSRIMANQLVECLEYPFSGCPSDNSSAMMDCIKTQPAANFIDIQMLKNCEDKQSVHQAVVDGNFVPDDPEKLFRAGEFNKDVDVMLGNAFTEGHLLATIVLPNFDTEDFSLKAFKDLVSFELSTIVPQLPLYLRDAQFSHASTYFYELRHRPSLSNRPEYVGADHGDDLLLMQGLHITGEIGQSRVESTADDRATAKAMFEAWSNFARNGDPNGIGTVPSWPMFDTENSPYMVFQSEPHVELHYKAERIKLWSETLPALAKSTIKDTVVGPVARTEYGRVRGKVVSLNDPTNFAYAFLGVPYTAPPVGKLRFQPPAAMKPWRGIRKAINIGVQRNL</sequence>
<dbReference type="OMA" id="MAGMGSH"/>
<organism evidence="5 6">
    <name type="scientific">Capitella teleta</name>
    <name type="common">Polychaete worm</name>
    <dbReference type="NCBI Taxonomy" id="283909"/>
    <lineage>
        <taxon>Eukaryota</taxon>
        <taxon>Metazoa</taxon>
        <taxon>Spiralia</taxon>
        <taxon>Lophotrochozoa</taxon>
        <taxon>Annelida</taxon>
        <taxon>Polychaeta</taxon>
        <taxon>Sedentaria</taxon>
        <taxon>Scolecida</taxon>
        <taxon>Capitellidae</taxon>
        <taxon>Capitella</taxon>
    </lineage>
</organism>
<dbReference type="SUPFAM" id="SSF53474">
    <property type="entry name" value="alpha/beta-Hydrolases"/>
    <property type="match status" value="2"/>
</dbReference>
<comment type="similarity">
    <text evidence="1 3">Belongs to the type-B carboxylesterase/lipase family.</text>
</comment>
<reference evidence="6" key="2">
    <citation type="journal article" date="2013" name="Nature">
        <title>Insights into bilaterian evolution from three spiralian genomes.</title>
        <authorList>
            <person name="Simakov O."/>
            <person name="Marletaz F."/>
            <person name="Cho S.J."/>
            <person name="Edsinger-Gonzales E."/>
            <person name="Havlak P."/>
            <person name="Hellsten U."/>
            <person name="Kuo D.H."/>
            <person name="Larsson T."/>
            <person name="Lv J."/>
            <person name="Arendt D."/>
            <person name="Savage R."/>
            <person name="Osoegawa K."/>
            <person name="de Jong P."/>
            <person name="Grimwood J."/>
            <person name="Chapman J.A."/>
            <person name="Shapiro H."/>
            <person name="Aerts A."/>
            <person name="Otillar R.P."/>
            <person name="Terry A.Y."/>
            <person name="Boore J.L."/>
            <person name="Grigoriev I.V."/>
            <person name="Lindberg D.R."/>
            <person name="Seaver E.C."/>
            <person name="Weisblat D.A."/>
            <person name="Putnam N.H."/>
            <person name="Rokhsar D.S."/>
        </authorList>
    </citation>
    <scope>NUCLEOTIDE SEQUENCE</scope>
    <source>
        <strain evidence="6">I ESC-2004</strain>
    </source>
</reference>
<dbReference type="InterPro" id="IPR002018">
    <property type="entry name" value="CarbesteraseB"/>
</dbReference>
<evidence type="ECO:0000256" key="3">
    <source>
        <dbReference type="RuleBase" id="RU361235"/>
    </source>
</evidence>
<protein>
    <recommendedName>
        <fullName evidence="3">Carboxylic ester hydrolase</fullName>
        <ecNumber evidence="3">3.1.1.-</ecNumber>
    </recommendedName>
</protein>
<dbReference type="PROSITE" id="PS00122">
    <property type="entry name" value="CARBOXYLESTERASE_B_1"/>
    <property type="match status" value="1"/>
</dbReference>
<dbReference type="EnsemblMetazoa" id="CapteT115335">
    <property type="protein sequence ID" value="CapteP115335"/>
    <property type="gene ID" value="CapteG115335"/>
</dbReference>
<dbReference type="Proteomes" id="UP000014760">
    <property type="component" value="Unassembled WGS sequence"/>
</dbReference>
<evidence type="ECO:0000313" key="6">
    <source>
        <dbReference type="Proteomes" id="UP000014760"/>
    </source>
</evidence>
<evidence type="ECO:0000256" key="1">
    <source>
        <dbReference type="ARBA" id="ARBA00005964"/>
    </source>
</evidence>
<evidence type="ECO:0000313" key="5">
    <source>
        <dbReference type="EnsemblMetazoa" id="CapteP115335"/>
    </source>
</evidence>
<reference evidence="6" key="1">
    <citation type="submission" date="2012-12" db="EMBL/GenBank/DDBJ databases">
        <authorList>
            <person name="Hellsten U."/>
            <person name="Grimwood J."/>
            <person name="Chapman J.A."/>
            <person name="Shapiro H."/>
            <person name="Aerts A."/>
            <person name="Otillar R.P."/>
            <person name="Terry A.Y."/>
            <person name="Boore J.L."/>
            <person name="Simakov O."/>
            <person name="Marletaz F."/>
            <person name="Cho S.-J."/>
            <person name="Edsinger-Gonzales E."/>
            <person name="Havlak P."/>
            <person name="Kuo D.-H."/>
            <person name="Larsson T."/>
            <person name="Lv J."/>
            <person name="Arendt D."/>
            <person name="Savage R."/>
            <person name="Osoegawa K."/>
            <person name="de Jong P."/>
            <person name="Lindberg D.R."/>
            <person name="Seaver E.C."/>
            <person name="Weisblat D.A."/>
            <person name="Putnam N.H."/>
            <person name="Grigoriev I.V."/>
            <person name="Rokhsar D.S."/>
        </authorList>
    </citation>
    <scope>NUCLEOTIDE SEQUENCE</scope>
    <source>
        <strain evidence="6">I ESC-2004</strain>
    </source>
</reference>
<dbReference type="Pfam" id="PF00135">
    <property type="entry name" value="COesterase"/>
    <property type="match status" value="3"/>
</dbReference>